<sequence length="353" mass="40184">MIRVTSLLNQLEEVNRNQQSVDIVPFRNLVNIGRIQRRIRRLPTIGSEAPCPEILELLQFTHGYEFSNKRDRIYALLGMTENLGFKPDYNLTVEETYVEFSKWVINSSTALYLLSYARGISDPDSHIPSWSPSPYMDDLPKSLLHVAHFNASLYAGHRAPGARQPVCTSGELRLKGKIIDSVERKGETWCNAASTETKRRCLNQCADIAQIQHDSLSGDRFCRAMTLNVGEDWTTAPPEQSEWFRSYFTAIVGREAQGSRDGAEEDNKVPALLTTWARRRYFCRTYKHRFAWVPTQARVGDDICIIENARIPYVIHPVSNGSYELVGECWVEGLMEGEALGSTKFKWKDISLV</sequence>
<dbReference type="InterPro" id="IPR052895">
    <property type="entry name" value="HetReg/Transcr_Mod"/>
</dbReference>
<dbReference type="PANTHER" id="PTHR24148">
    <property type="entry name" value="ANKYRIN REPEAT DOMAIN-CONTAINING PROTEIN 39 HOMOLOG-RELATED"/>
    <property type="match status" value="1"/>
</dbReference>
<gene>
    <name evidence="1" type="ORF">EG328_005665</name>
</gene>
<evidence type="ECO:0000313" key="1">
    <source>
        <dbReference type="EMBL" id="KAE9986439.1"/>
    </source>
</evidence>
<accession>A0A8H3Z5S8</accession>
<evidence type="ECO:0000313" key="2">
    <source>
        <dbReference type="Proteomes" id="UP000447873"/>
    </source>
</evidence>
<dbReference type="PANTHER" id="PTHR24148:SF64">
    <property type="entry name" value="HETEROKARYON INCOMPATIBILITY DOMAIN-CONTAINING PROTEIN"/>
    <property type="match status" value="1"/>
</dbReference>
<dbReference type="Pfam" id="PF26639">
    <property type="entry name" value="Het-6_barrel"/>
    <property type="match status" value="1"/>
</dbReference>
<proteinExistence type="predicted"/>
<dbReference type="EMBL" id="WNWS01000030">
    <property type="protein sequence ID" value="KAE9986439.1"/>
    <property type="molecule type" value="Genomic_DNA"/>
</dbReference>
<reference evidence="1 2" key="1">
    <citation type="submission" date="2018-12" db="EMBL/GenBank/DDBJ databases">
        <title>Venturia inaequalis Genome Resource.</title>
        <authorList>
            <person name="Lichtner F.J."/>
        </authorList>
    </citation>
    <scope>NUCLEOTIDE SEQUENCE [LARGE SCALE GENOMIC DNA]</scope>
    <source>
        <strain evidence="1 2">120213</strain>
    </source>
</reference>
<dbReference type="AlphaFoldDB" id="A0A8H3Z5S8"/>
<name>A0A8H3Z5S8_VENIN</name>
<comment type="caution">
    <text evidence="1">The sequence shown here is derived from an EMBL/GenBank/DDBJ whole genome shotgun (WGS) entry which is preliminary data.</text>
</comment>
<protein>
    <submittedName>
        <fullName evidence="1">Uncharacterized protein</fullName>
    </submittedName>
</protein>
<dbReference type="Proteomes" id="UP000447873">
    <property type="component" value="Unassembled WGS sequence"/>
</dbReference>
<organism evidence="1 2">
    <name type="scientific">Venturia inaequalis</name>
    <name type="common">Apple scab fungus</name>
    <dbReference type="NCBI Taxonomy" id="5025"/>
    <lineage>
        <taxon>Eukaryota</taxon>
        <taxon>Fungi</taxon>
        <taxon>Dikarya</taxon>
        <taxon>Ascomycota</taxon>
        <taxon>Pezizomycotina</taxon>
        <taxon>Dothideomycetes</taxon>
        <taxon>Pleosporomycetidae</taxon>
        <taxon>Venturiales</taxon>
        <taxon>Venturiaceae</taxon>
        <taxon>Venturia</taxon>
    </lineage>
</organism>